<keyword evidence="6 12" id="KW-0378">Hydrolase</keyword>
<gene>
    <name evidence="13" type="ORF">BDV98DRAFT_515070</name>
</gene>
<dbReference type="SUPFAM" id="SSF55486">
    <property type="entry name" value="Metalloproteases ('zincins'), catalytic domain"/>
    <property type="match status" value="1"/>
</dbReference>
<evidence type="ECO:0000256" key="2">
    <source>
        <dbReference type="ARBA" id="ARBA00006006"/>
    </source>
</evidence>
<keyword evidence="3 12" id="KW-0964">Secreted</keyword>
<dbReference type="OrthoDB" id="3227768at2759"/>
<comment type="similarity">
    <text evidence="2 12">Belongs to the peptidase M36 family.</text>
</comment>
<keyword evidence="8 12" id="KW-0482">Metalloprotease</keyword>
<dbReference type="Gene3D" id="3.10.170.10">
    <property type="match status" value="1"/>
</dbReference>
<feature type="active site" evidence="10">
    <location>
        <position position="406"/>
    </location>
</feature>
<evidence type="ECO:0000256" key="6">
    <source>
        <dbReference type="ARBA" id="ARBA00022801"/>
    </source>
</evidence>
<dbReference type="PANTHER" id="PTHR33478:SF1">
    <property type="entry name" value="EXTRACELLULAR METALLOPROTEINASE MEP"/>
    <property type="match status" value="1"/>
</dbReference>
<dbReference type="InterPro" id="IPR027268">
    <property type="entry name" value="Peptidase_M4/M1_CTD_sf"/>
</dbReference>
<keyword evidence="7 11" id="KW-0862">Zinc</keyword>
<dbReference type="Gene3D" id="1.10.390.10">
    <property type="entry name" value="Neutral Protease Domain 2"/>
    <property type="match status" value="1"/>
</dbReference>
<evidence type="ECO:0000256" key="4">
    <source>
        <dbReference type="ARBA" id="ARBA00022670"/>
    </source>
</evidence>
<feature type="binding site" evidence="11">
    <location>
        <position position="405"/>
    </location>
    <ligand>
        <name>Zn(2+)</name>
        <dbReference type="ChEBI" id="CHEBI:29105"/>
        <note>catalytic</note>
    </ligand>
</feature>
<comment type="cofactor">
    <cofactor evidence="11">
        <name>Zn(2+)</name>
        <dbReference type="ChEBI" id="CHEBI:29105"/>
    </cofactor>
    <text evidence="11">Binds 1 zinc ion per subunit.</text>
</comment>
<accession>A0A5C3Q3T3</accession>
<evidence type="ECO:0000256" key="12">
    <source>
        <dbReference type="RuleBase" id="RU364017"/>
    </source>
</evidence>
<evidence type="ECO:0000256" key="11">
    <source>
        <dbReference type="PIRSR" id="PIRSR601842-2"/>
    </source>
</evidence>
<keyword evidence="5 11" id="KW-0479">Metal-binding</keyword>
<dbReference type="AlphaFoldDB" id="A0A5C3Q3T3"/>
<evidence type="ECO:0000313" key="14">
    <source>
        <dbReference type="Proteomes" id="UP000305067"/>
    </source>
</evidence>
<keyword evidence="9 12" id="KW-0865">Zymogen</keyword>
<name>A0A5C3Q3T3_9AGAR</name>
<protein>
    <recommendedName>
        <fullName evidence="12">Extracellular metalloproteinase</fullName>
        <ecNumber evidence="12">3.4.24.-</ecNumber>
    </recommendedName>
    <alternativeName>
        <fullName evidence="12">Fungalysin</fullName>
    </alternativeName>
</protein>
<dbReference type="EC" id="3.4.24.-" evidence="12"/>
<dbReference type="Pfam" id="PF02128">
    <property type="entry name" value="Peptidase_M36"/>
    <property type="match status" value="1"/>
</dbReference>
<dbReference type="InterPro" id="IPR001842">
    <property type="entry name" value="Peptidase_M36"/>
</dbReference>
<keyword evidence="4 12" id="KW-0645">Protease</keyword>
<organism evidence="13 14">
    <name type="scientific">Pterulicium gracile</name>
    <dbReference type="NCBI Taxonomy" id="1884261"/>
    <lineage>
        <taxon>Eukaryota</taxon>
        <taxon>Fungi</taxon>
        <taxon>Dikarya</taxon>
        <taxon>Basidiomycota</taxon>
        <taxon>Agaricomycotina</taxon>
        <taxon>Agaricomycetes</taxon>
        <taxon>Agaricomycetidae</taxon>
        <taxon>Agaricales</taxon>
        <taxon>Pleurotineae</taxon>
        <taxon>Pterulaceae</taxon>
        <taxon>Pterulicium</taxon>
    </lineage>
</organism>
<reference evidence="13 14" key="1">
    <citation type="journal article" date="2019" name="Nat. Ecol. Evol.">
        <title>Megaphylogeny resolves global patterns of mushroom evolution.</title>
        <authorList>
            <person name="Varga T."/>
            <person name="Krizsan K."/>
            <person name="Foldi C."/>
            <person name="Dima B."/>
            <person name="Sanchez-Garcia M."/>
            <person name="Sanchez-Ramirez S."/>
            <person name="Szollosi G.J."/>
            <person name="Szarkandi J.G."/>
            <person name="Papp V."/>
            <person name="Albert L."/>
            <person name="Andreopoulos W."/>
            <person name="Angelini C."/>
            <person name="Antonin V."/>
            <person name="Barry K.W."/>
            <person name="Bougher N.L."/>
            <person name="Buchanan P."/>
            <person name="Buyck B."/>
            <person name="Bense V."/>
            <person name="Catcheside P."/>
            <person name="Chovatia M."/>
            <person name="Cooper J."/>
            <person name="Damon W."/>
            <person name="Desjardin D."/>
            <person name="Finy P."/>
            <person name="Geml J."/>
            <person name="Haridas S."/>
            <person name="Hughes K."/>
            <person name="Justo A."/>
            <person name="Karasinski D."/>
            <person name="Kautmanova I."/>
            <person name="Kiss B."/>
            <person name="Kocsube S."/>
            <person name="Kotiranta H."/>
            <person name="LaButti K.M."/>
            <person name="Lechner B.E."/>
            <person name="Liimatainen K."/>
            <person name="Lipzen A."/>
            <person name="Lukacs Z."/>
            <person name="Mihaltcheva S."/>
            <person name="Morgado L.N."/>
            <person name="Niskanen T."/>
            <person name="Noordeloos M.E."/>
            <person name="Ohm R.A."/>
            <person name="Ortiz-Santana B."/>
            <person name="Ovrebo C."/>
            <person name="Racz N."/>
            <person name="Riley R."/>
            <person name="Savchenko A."/>
            <person name="Shiryaev A."/>
            <person name="Soop K."/>
            <person name="Spirin V."/>
            <person name="Szebenyi C."/>
            <person name="Tomsovsky M."/>
            <person name="Tulloss R.E."/>
            <person name="Uehling J."/>
            <person name="Grigoriev I.V."/>
            <person name="Vagvolgyi C."/>
            <person name="Papp T."/>
            <person name="Martin F.M."/>
            <person name="Miettinen O."/>
            <person name="Hibbett D.S."/>
            <person name="Nagy L.G."/>
        </authorList>
    </citation>
    <scope>NUCLEOTIDE SEQUENCE [LARGE SCALE GENOMIC DNA]</scope>
    <source>
        <strain evidence="13 14">CBS 309.79</strain>
    </source>
</reference>
<feature type="binding site" evidence="11">
    <location>
        <position position="434"/>
    </location>
    <ligand>
        <name>Zn(2+)</name>
        <dbReference type="ChEBI" id="CHEBI:29105"/>
        <note>catalytic</note>
    </ligand>
</feature>
<feature type="binding site" evidence="11">
    <location>
        <position position="409"/>
    </location>
    <ligand>
        <name>Zn(2+)</name>
        <dbReference type="ChEBI" id="CHEBI:29105"/>
        <note>catalytic</note>
    </ligand>
</feature>
<evidence type="ECO:0000313" key="13">
    <source>
        <dbReference type="EMBL" id="TFK96755.1"/>
    </source>
</evidence>
<proteinExistence type="inferred from homology"/>
<evidence type="ECO:0000256" key="8">
    <source>
        <dbReference type="ARBA" id="ARBA00023049"/>
    </source>
</evidence>
<sequence>MVSFNKFFTSVYLAVVYASVASAAPWTAESSIGTHRVHKIGKRELVAFNPPSKFEVFEAGLEHPNTNSLQEVTLEESTVAFIHERLDVDAANIAFKRGYTEDETTYAYVQQKHKGINFANSVANVAFKDDKVVAFGNSFVETAKIADSIPTVSIADAVATAEEALNGKKNEIAAKLEYVVLEDGAAILAHVFQIRNEDEDIFLEAFVDAHTGELRSVVDFVAQASYRALPITKTYPTQGFETIVDPQIAAASPQGWHNTGTTASTVGTTTAGNNAVSYKGATSAVTTQSSTGLVFNYVASLTTAPTTAVNVDAARVNTFYVTNMLHDIWYLYGFTETSYNFQTNNFGKGGSGNDRVQVSVQDAGGFNNANFATPPDGQTGQMRMYLWNGFTPNRDGDFENDIVIHEYTHGLTNRVTGGGTGRCLSTTESGGLGEGWGDAMADWASTTSATVADFTLGSWAAGRNIRRYPYSGSATTNPLRYSSLASSSGVHQFGEIWANALHNVHIALLAAHGYSADAKTNPNATGGNAVWLHLFIDALKLQPCNPSFVDARAAWIQADANRYAGANKCILWKAFASRGLGSAAISRTYRDDTTVPTGC</sequence>
<feature type="signal peptide" evidence="12">
    <location>
        <begin position="1"/>
        <end position="23"/>
    </location>
</feature>
<evidence type="ECO:0000256" key="7">
    <source>
        <dbReference type="ARBA" id="ARBA00022833"/>
    </source>
</evidence>
<dbReference type="GO" id="GO:0004222">
    <property type="term" value="F:metalloendopeptidase activity"/>
    <property type="evidence" value="ECO:0007669"/>
    <property type="project" value="InterPro"/>
</dbReference>
<dbReference type="GO" id="GO:0005615">
    <property type="term" value="C:extracellular space"/>
    <property type="evidence" value="ECO:0007669"/>
    <property type="project" value="InterPro"/>
</dbReference>
<dbReference type="PANTHER" id="PTHR33478">
    <property type="entry name" value="EXTRACELLULAR METALLOPROTEINASE MEP"/>
    <property type="match status" value="1"/>
</dbReference>
<keyword evidence="12" id="KW-0732">Signal</keyword>
<keyword evidence="14" id="KW-1185">Reference proteome</keyword>
<feature type="chain" id="PRO_5023125328" description="Extracellular metalloproteinase" evidence="12">
    <location>
        <begin position="24"/>
        <end position="599"/>
    </location>
</feature>
<dbReference type="GO" id="GO:0006508">
    <property type="term" value="P:proteolysis"/>
    <property type="evidence" value="ECO:0007669"/>
    <property type="project" value="UniProtKB-KW"/>
</dbReference>
<dbReference type="CDD" id="cd09596">
    <property type="entry name" value="M36"/>
    <property type="match status" value="1"/>
</dbReference>
<evidence type="ECO:0000256" key="9">
    <source>
        <dbReference type="ARBA" id="ARBA00023145"/>
    </source>
</evidence>
<evidence type="ECO:0000256" key="1">
    <source>
        <dbReference type="ARBA" id="ARBA00004613"/>
    </source>
</evidence>
<dbReference type="EMBL" id="ML178855">
    <property type="protein sequence ID" value="TFK96755.1"/>
    <property type="molecule type" value="Genomic_DNA"/>
</dbReference>
<evidence type="ECO:0000256" key="3">
    <source>
        <dbReference type="ARBA" id="ARBA00022525"/>
    </source>
</evidence>
<dbReference type="InterPro" id="IPR050371">
    <property type="entry name" value="Fungal_virulence_M36"/>
</dbReference>
<evidence type="ECO:0000256" key="5">
    <source>
        <dbReference type="ARBA" id="ARBA00022723"/>
    </source>
</evidence>
<comment type="subcellular location">
    <subcellularLocation>
        <location evidence="1 12">Secreted</location>
    </subcellularLocation>
</comment>
<dbReference type="GO" id="GO:0008270">
    <property type="term" value="F:zinc ion binding"/>
    <property type="evidence" value="ECO:0007669"/>
    <property type="project" value="InterPro"/>
</dbReference>
<dbReference type="Proteomes" id="UP000305067">
    <property type="component" value="Unassembled WGS sequence"/>
</dbReference>
<dbReference type="PRINTS" id="PR00999">
    <property type="entry name" value="FUNGALYSIN"/>
</dbReference>
<evidence type="ECO:0000256" key="10">
    <source>
        <dbReference type="PIRSR" id="PIRSR601842-1"/>
    </source>
</evidence>